<evidence type="ECO:0000313" key="2">
    <source>
        <dbReference type="EMBL" id="MYN42873.1"/>
    </source>
</evidence>
<protein>
    <submittedName>
        <fullName evidence="2">GSCFA domain-containing protein</fullName>
    </submittedName>
</protein>
<feature type="domain" description="GSCFA" evidence="1">
    <location>
        <begin position="40"/>
        <end position="308"/>
    </location>
</feature>
<dbReference type="Proteomes" id="UP000466332">
    <property type="component" value="Unassembled WGS sequence"/>
</dbReference>
<accession>A0ABW9WRE6</accession>
<name>A0ABW9WRE6_9BURK</name>
<evidence type="ECO:0000313" key="3">
    <source>
        <dbReference type="Proteomes" id="UP000466332"/>
    </source>
</evidence>
<gene>
    <name evidence="2" type="ORF">GTP55_26370</name>
</gene>
<keyword evidence="3" id="KW-1185">Reference proteome</keyword>
<dbReference type="Pfam" id="PF08885">
    <property type="entry name" value="GSCFA"/>
    <property type="match status" value="1"/>
</dbReference>
<comment type="caution">
    <text evidence="2">The sequence shown here is derived from an EMBL/GenBank/DDBJ whole genome shotgun (WGS) entry which is preliminary data.</text>
</comment>
<dbReference type="EMBL" id="WWCS01000026">
    <property type="protein sequence ID" value="MYN42873.1"/>
    <property type="molecule type" value="Genomic_DNA"/>
</dbReference>
<organism evidence="2 3">
    <name type="scientific">Duganella margarita</name>
    <dbReference type="NCBI Taxonomy" id="2692170"/>
    <lineage>
        <taxon>Bacteria</taxon>
        <taxon>Pseudomonadati</taxon>
        <taxon>Pseudomonadota</taxon>
        <taxon>Betaproteobacteria</taxon>
        <taxon>Burkholderiales</taxon>
        <taxon>Oxalobacteraceae</taxon>
        <taxon>Telluria group</taxon>
        <taxon>Duganella</taxon>
    </lineage>
</organism>
<evidence type="ECO:0000259" key="1">
    <source>
        <dbReference type="Pfam" id="PF08885"/>
    </source>
</evidence>
<proteinExistence type="predicted"/>
<reference evidence="2 3" key="1">
    <citation type="submission" date="2019-12" db="EMBL/GenBank/DDBJ databases">
        <title>Novel species isolated from a subtropical stream in China.</title>
        <authorList>
            <person name="Lu H."/>
        </authorList>
    </citation>
    <scope>NUCLEOTIDE SEQUENCE [LARGE SCALE GENOMIC DNA]</scope>
    <source>
        <strain evidence="2 3">FT109W</strain>
    </source>
</reference>
<dbReference type="InterPro" id="IPR014982">
    <property type="entry name" value="GSCFA"/>
</dbReference>
<sequence>MHPYSDLPDQNFWRRFVPPRPWRDLPLAQAKFRISRSDAISTAGSCFAQHISRYLREAGIATFRAEAAHPLAHELGGEVASYERFPARYGNIYTARQCLELFRQAFGMIPVIHDYAEEKGRYYDLMRPNAIPDGFGSVAEAQADRQYHLACVRHMFMQSNVFILTLGLTECWYHAEQGHTYPVCPGTARGKYDPQLHQFRNMTHAEVTADLEQLITSLQTVNPALNLILTVSPVPLVATYTNQNVLVASSYSKSVLRAAAGEVEMRYNHVAYFPSYEIISHAGSYGQYLESDLREVTERGVQHVMTHFLETYLMPVAATAAAASAPAPAPAPAAFVHAPVLDTKAECEEIFNDLGHPQGGAPAAAT</sequence>
<dbReference type="RefSeq" id="WP_161047753.1">
    <property type="nucleotide sequence ID" value="NZ_WWCS01000026.1"/>
</dbReference>